<proteinExistence type="predicted"/>
<evidence type="ECO:0000256" key="4">
    <source>
        <dbReference type="ARBA" id="ARBA00022801"/>
    </source>
</evidence>
<feature type="compositionally biased region" description="Low complexity" evidence="5">
    <location>
        <begin position="785"/>
        <end position="794"/>
    </location>
</feature>
<keyword evidence="1" id="KW-0645">Protease</keyword>
<feature type="region of interest" description="Disordered" evidence="5">
    <location>
        <begin position="197"/>
        <end position="231"/>
    </location>
</feature>
<feature type="transmembrane region" description="Helical" evidence="6">
    <location>
        <begin position="1395"/>
        <end position="1416"/>
    </location>
</feature>
<dbReference type="Gene3D" id="3.30.420.10">
    <property type="entry name" value="Ribonuclease H-like superfamily/Ribonuclease H"/>
    <property type="match status" value="1"/>
</dbReference>
<dbReference type="InterPro" id="IPR012337">
    <property type="entry name" value="RNaseH-like_sf"/>
</dbReference>
<dbReference type="PANTHER" id="PTHR42648">
    <property type="entry name" value="TRANSPOSASE, PUTATIVE-RELATED"/>
    <property type="match status" value="1"/>
</dbReference>
<dbReference type="GO" id="GO:0015074">
    <property type="term" value="P:DNA integration"/>
    <property type="evidence" value="ECO:0007669"/>
    <property type="project" value="InterPro"/>
</dbReference>
<feature type="compositionally biased region" description="Low complexity" evidence="5">
    <location>
        <begin position="212"/>
        <end position="231"/>
    </location>
</feature>
<feature type="region of interest" description="Disordered" evidence="5">
    <location>
        <begin position="721"/>
        <end position="802"/>
    </location>
</feature>
<feature type="region of interest" description="Disordered" evidence="5">
    <location>
        <begin position="130"/>
        <end position="171"/>
    </location>
</feature>
<comment type="caution">
    <text evidence="8">The sequence shown here is derived from an EMBL/GenBank/DDBJ whole genome shotgun (WGS) entry which is preliminary data.</text>
</comment>
<name>A0AAP0GZK1_9ASTR</name>
<dbReference type="InterPro" id="IPR057670">
    <property type="entry name" value="SH3_retrovirus"/>
</dbReference>
<dbReference type="SUPFAM" id="SSF53098">
    <property type="entry name" value="Ribonuclease H-like"/>
    <property type="match status" value="1"/>
</dbReference>
<keyword evidence="3" id="KW-0064">Aspartyl protease</keyword>
<sequence length="1609" mass="182534">MCLAHIKELYVGQVYSKLASSVWTDLKETYDKVDGSVIFNLYQKINSVRQSGSSVSEYYHRLNTLWKQFDNMVQLPSCSCNASTKYNEFNTSIKLMQFLMGLDEVYLPVRTNLLTREPLPTLKTAFSTISREESHRAGNNSSKGQTVGFVSKNSPLSESTRRPNRGPNTNLKCTHCNKVGHLVDRCYELIGYPPGMRPRNGRWNQGPRQGASNNSLSNTDSTTGSSSSSVPVLSSDQVCRLLKLLDEKTGDVPQSNIGGSSCFGNFSNSVYVFGSGVERAGWVIDSGANQHMVVSDKKLINGINVSEFGIKIKHPNGSCATVTKIGNYQLSDKIVLHDVFVVPDYFVNLISVHKLAKENKLRSVFDEHSCYLQDLYSNQIVMTGKQVDGLYMYGDVPLCSEVCFNSNTIVDIWHKRLGHPADPVLKILQNELKIKTFDTASLCEICHKSKQHREPFPLSSTKSFSVGDLVHLDVWGPYKITSSEGYKYFLTVVDDFSRAVWVYLLTNKSEVSQCIEGFHSLVKTQFGKSIKVFRSDNGSEFVNTHMRTFMAKNGIIHQTSCVHTPQQNGIVERKHRHLLNVARTLLFQSGIPLIFWHECVLTATYLINRLPSSVLNGRSPFEVMFKYKPPLNHLRVFGCLCFATVLNSSDKFQSQAEKCVFFGYSNEKKGYKLWSLERNTIFYSRDVKFYESVFPFKTITTSPDSLAPNFDASDWINFFDSPNNDPKHSSENPDDEGEVSSDSSLPGHDSSDTQTQEVDPLVTSVSSDGTSGSGLVELEDDIHPSSEGTTVTRTRSSRPVKLPPNLKDYVSVEPKHFYEAQHDNNWVTAMNEEMEALHRNNTWTLVDLPKGRKPIGCKWVFKIKYKASGEIDRYKARLVAKGYSQKEGIDFDETFSPVVKLVTIRCVLNLAVLNDWPLFQLDINNAFLYGNLREEVYMSLPEGFFPKSETKVCKLNKSLYGLKQAPRMWNEKLVAALADSGFSQSKSDYSLFYKHDKGGVTILLVYVDDIIITGSNLDSINQLKSDLQSKFKIKDLGDLKYFLGFEVVRTSKGLCLSQRKYCLELLAEFGLTGAKSVSVPIEQSSIVSSLCNGNSEAVSNVTGFQKLIGKLIYLSHTRPDISYSVQFLSQFMHNPKKSHLSVALRLLRYLKSAPGKGIMFSKNNSCVLSVYSDSDWGKCLSTRKSVTGFCVFFGNSLLSWKSKKQSTIARSSAEAEFRAMGTAVCELMWITNIFKELNVKIDLPVAVYCDNKAAISMTANPVFHEKTKHFEIDLFFIREKIISGMVILSDTTSLDYWMNWKFLLCSICVFGSMVIASLLIWIYEVSHNSITYKETTRLERDWSLYDREAWMPCVKEIHPAWLLAFRIIAFCLLFSACTADVVAVGTDLFYYYTQWTFTLVIFYFAFGSLLSAYGLFRQHKMFNVCSLDVDAQQAIYEPLHHEDLENASSQQLGGCFLQSPAFWGYVFQILFQMTAGATMLTDSVYWLVIVPFLTINEYPMSFLTVLAHSSNLVFLLGETTLNSLRFPWFRISYFIFLTAFYVIFNWIVHACAETWWPYPFLDLSMEYAPLWYLVVALLHLPCYYIFALIVEIKYRVLARWFPESYQRLR</sequence>
<gene>
    <name evidence="8" type="ORF">SSX86_014632</name>
</gene>
<feature type="transmembrane region" description="Helical" evidence="6">
    <location>
        <begin position="1300"/>
        <end position="1323"/>
    </location>
</feature>
<dbReference type="InterPro" id="IPR054722">
    <property type="entry name" value="PolX-like_BBD"/>
</dbReference>
<evidence type="ECO:0000313" key="8">
    <source>
        <dbReference type="EMBL" id="KAK9067306.1"/>
    </source>
</evidence>
<feature type="compositionally biased region" description="Low complexity" evidence="5">
    <location>
        <begin position="761"/>
        <end position="776"/>
    </location>
</feature>
<protein>
    <recommendedName>
        <fullName evidence="7">Integrase catalytic domain-containing protein</fullName>
    </recommendedName>
</protein>
<feature type="compositionally biased region" description="Polar residues" evidence="5">
    <location>
        <begin position="202"/>
        <end position="211"/>
    </location>
</feature>
<dbReference type="PROSITE" id="PS50994">
    <property type="entry name" value="INTEGRASE"/>
    <property type="match status" value="1"/>
</dbReference>
<dbReference type="Pfam" id="PF00665">
    <property type="entry name" value="rve"/>
    <property type="match status" value="1"/>
</dbReference>
<evidence type="ECO:0000256" key="3">
    <source>
        <dbReference type="ARBA" id="ARBA00022750"/>
    </source>
</evidence>
<dbReference type="GO" id="GO:0004190">
    <property type="term" value="F:aspartic-type endopeptidase activity"/>
    <property type="evidence" value="ECO:0007669"/>
    <property type="project" value="UniProtKB-KW"/>
</dbReference>
<dbReference type="CDD" id="cd09272">
    <property type="entry name" value="RNase_HI_RT_Ty1"/>
    <property type="match status" value="1"/>
</dbReference>
<keyword evidence="6" id="KW-1133">Transmembrane helix</keyword>
<keyword evidence="6" id="KW-0812">Transmembrane</keyword>
<dbReference type="InterPro" id="IPR025724">
    <property type="entry name" value="GAG-pre-integrase_dom"/>
</dbReference>
<evidence type="ECO:0000313" key="9">
    <source>
        <dbReference type="Proteomes" id="UP001408789"/>
    </source>
</evidence>
<dbReference type="GO" id="GO:0046872">
    <property type="term" value="F:metal ion binding"/>
    <property type="evidence" value="ECO:0007669"/>
    <property type="project" value="UniProtKB-KW"/>
</dbReference>
<dbReference type="SUPFAM" id="SSF56672">
    <property type="entry name" value="DNA/RNA polymerases"/>
    <property type="match status" value="1"/>
</dbReference>
<feature type="transmembrane region" description="Helical" evidence="6">
    <location>
        <begin position="1528"/>
        <end position="1548"/>
    </location>
</feature>
<feature type="domain" description="Integrase catalytic" evidence="7">
    <location>
        <begin position="453"/>
        <end position="628"/>
    </location>
</feature>
<evidence type="ECO:0000256" key="5">
    <source>
        <dbReference type="SAM" id="MobiDB-lite"/>
    </source>
</evidence>
<keyword evidence="6" id="KW-0472">Membrane</keyword>
<dbReference type="Pfam" id="PF13976">
    <property type="entry name" value="gag_pre-integrs"/>
    <property type="match status" value="1"/>
</dbReference>
<feature type="transmembrane region" description="Helical" evidence="6">
    <location>
        <begin position="1360"/>
        <end position="1383"/>
    </location>
</feature>
<reference evidence="8 9" key="1">
    <citation type="submission" date="2024-04" db="EMBL/GenBank/DDBJ databases">
        <title>The reference genome of an endangered Asteraceae, Deinandra increscens subsp. villosa, native to the Central Coast of California.</title>
        <authorList>
            <person name="Guilliams M."/>
            <person name="Hasenstab-Lehman K."/>
            <person name="Meyer R."/>
            <person name="Mcevoy S."/>
        </authorList>
    </citation>
    <scope>NUCLEOTIDE SEQUENCE [LARGE SCALE GENOMIC DNA]</scope>
    <source>
        <tissue evidence="8">Leaf</tissue>
    </source>
</reference>
<dbReference type="GO" id="GO:0003676">
    <property type="term" value="F:nucleic acid binding"/>
    <property type="evidence" value="ECO:0007669"/>
    <property type="project" value="InterPro"/>
</dbReference>
<keyword evidence="4" id="KW-0378">Hydrolase</keyword>
<evidence type="ECO:0000256" key="1">
    <source>
        <dbReference type="ARBA" id="ARBA00022670"/>
    </source>
</evidence>
<dbReference type="EMBL" id="JBCNJP010000015">
    <property type="protein sequence ID" value="KAK9067306.1"/>
    <property type="molecule type" value="Genomic_DNA"/>
</dbReference>
<dbReference type="InterPro" id="IPR039537">
    <property type="entry name" value="Retrotran_Ty1/copia-like"/>
</dbReference>
<feature type="transmembrane region" description="Helical" evidence="6">
    <location>
        <begin position="1568"/>
        <end position="1590"/>
    </location>
</feature>
<evidence type="ECO:0000256" key="6">
    <source>
        <dbReference type="SAM" id="Phobius"/>
    </source>
</evidence>
<dbReference type="PANTHER" id="PTHR42648:SF31">
    <property type="entry name" value="RNA-DIRECTED DNA POLYMERASE"/>
    <property type="match status" value="1"/>
</dbReference>
<dbReference type="Pfam" id="PF07727">
    <property type="entry name" value="RVT_2"/>
    <property type="match status" value="1"/>
</dbReference>
<dbReference type="Pfam" id="PF25597">
    <property type="entry name" value="SH3_retrovirus"/>
    <property type="match status" value="1"/>
</dbReference>
<keyword evidence="2" id="KW-0479">Metal-binding</keyword>
<dbReference type="Proteomes" id="UP001408789">
    <property type="component" value="Unassembled WGS sequence"/>
</dbReference>
<dbReference type="InterPro" id="IPR036397">
    <property type="entry name" value="RNaseH_sf"/>
</dbReference>
<dbReference type="InterPro" id="IPR013103">
    <property type="entry name" value="RVT_2"/>
</dbReference>
<dbReference type="Pfam" id="PF22936">
    <property type="entry name" value="Pol_BBD"/>
    <property type="match status" value="1"/>
</dbReference>
<accession>A0AAP0GZK1</accession>
<evidence type="ECO:0000256" key="2">
    <source>
        <dbReference type="ARBA" id="ARBA00022723"/>
    </source>
</evidence>
<dbReference type="InterPro" id="IPR043502">
    <property type="entry name" value="DNA/RNA_pol_sf"/>
</dbReference>
<evidence type="ECO:0000259" key="7">
    <source>
        <dbReference type="PROSITE" id="PS50994"/>
    </source>
</evidence>
<keyword evidence="9" id="KW-1185">Reference proteome</keyword>
<dbReference type="InterPro" id="IPR001584">
    <property type="entry name" value="Integrase_cat-core"/>
</dbReference>
<dbReference type="GO" id="GO:0006508">
    <property type="term" value="P:proteolysis"/>
    <property type="evidence" value="ECO:0007669"/>
    <property type="project" value="UniProtKB-KW"/>
</dbReference>
<organism evidence="8 9">
    <name type="scientific">Deinandra increscens subsp. villosa</name>
    <dbReference type="NCBI Taxonomy" id="3103831"/>
    <lineage>
        <taxon>Eukaryota</taxon>
        <taxon>Viridiplantae</taxon>
        <taxon>Streptophyta</taxon>
        <taxon>Embryophyta</taxon>
        <taxon>Tracheophyta</taxon>
        <taxon>Spermatophyta</taxon>
        <taxon>Magnoliopsida</taxon>
        <taxon>eudicotyledons</taxon>
        <taxon>Gunneridae</taxon>
        <taxon>Pentapetalae</taxon>
        <taxon>asterids</taxon>
        <taxon>campanulids</taxon>
        <taxon>Asterales</taxon>
        <taxon>Asteraceae</taxon>
        <taxon>Asteroideae</taxon>
        <taxon>Heliantheae alliance</taxon>
        <taxon>Madieae</taxon>
        <taxon>Madiinae</taxon>
        <taxon>Deinandra</taxon>
    </lineage>
</organism>